<keyword evidence="8" id="KW-0963">Cytoplasm</keyword>
<keyword evidence="6 8" id="KW-0411">Iron-sulfur</keyword>
<dbReference type="SUPFAM" id="SSF102114">
    <property type="entry name" value="Radical SAM enzymes"/>
    <property type="match status" value="1"/>
</dbReference>
<dbReference type="KEGG" id="emi:Emin_0381"/>
<proteinExistence type="inferred from homology"/>
<evidence type="ECO:0000256" key="4">
    <source>
        <dbReference type="ARBA" id="ARBA00022723"/>
    </source>
</evidence>
<evidence type="ECO:0000256" key="8">
    <source>
        <dbReference type="HAMAP-Rule" id="MF_00206"/>
    </source>
</evidence>
<keyword evidence="1 8" id="KW-0004">4Fe-4S</keyword>
<protein>
    <recommendedName>
        <fullName evidence="8">Lipoyl synthase</fullName>
        <ecNumber evidence="8">2.8.1.8</ecNumber>
    </recommendedName>
    <alternativeName>
        <fullName evidence="8">Lip-syn</fullName>
        <shortName evidence="8">LS</shortName>
    </alternativeName>
    <alternativeName>
        <fullName evidence="8">Lipoate synthase</fullName>
    </alternativeName>
    <alternativeName>
        <fullName evidence="8">Lipoic acid synthase</fullName>
    </alternativeName>
    <alternativeName>
        <fullName evidence="8">Sulfur insertion protein LipA</fullName>
    </alternativeName>
</protein>
<evidence type="ECO:0000256" key="6">
    <source>
        <dbReference type="ARBA" id="ARBA00023014"/>
    </source>
</evidence>
<gene>
    <name evidence="8" type="primary">lipA</name>
    <name evidence="10" type="ordered locus">Emin_0381</name>
</gene>
<dbReference type="OrthoDB" id="9787898at2"/>
<evidence type="ECO:0000256" key="2">
    <source>
        <dbReference type="ARBA" id="ARBA00022679"/>
    </source>
</evidence>
<dbReference type="Gene3D" id="3.20.20.70">
    <property type="entry name" value="Aldolase class I"/>
    <property type="match status" value="1"/>
</dbReference>
<evidence type="ECO:0000256" key="7">
    <source>
        <dbReference type="ARBA" id="ARBA00047326"/>
    </source>
</evidence>
<comment type="catalytic activity">
    <reaction evidence="7 8">
        <text>[[Fe-S] cluster scaffold protein carrying a second [4Fe-4S](2+) cluster] + N(6)-octanoyl-L-lysyl-[protein] + 2 oxidized [2Fe-2S]-[ferredoxin] + 2 S-adenosyl-L-methionine + 4 H(+) = [[Fe-S] cluster scaffold protein] + N(6)-[(R)-dihydrolipoyl]-L-lysyl-[protein] + 4 Fe(3+) + 2 hydrogen sulfide + 2 5'-deoxyadenosine + 2 L-methionine + 2 reduced [2Fe-2S]-[ferredoxin]</text>
        <dbReference type="Rhea" id="RHEA:16585"/>
        <dbReference type="Rhea" id="RHEA-COMP:9928"/>
        <dbReference type="Rhea" id="RHEA-COMP:10000"/>
        <dbReference type="Rhea" id="RHEA-COMP:10001"/>
        <dbReference type="Rhea" id="RHEA-COMP:10475"/>
        <dbReference type="Rhea" id="RHEA-COMP:14568"/>
        <dbReference type="Rhea" id="RHEA-COMP:14569"/>
        <dbReference type="ChEBI" id="CHEBI:15378"/>
        <dbReference type="ChEBI" id="CHEBI:17319"/>
        <dbReference type="ChEBI" id="CHEBI:29034"/>
        <dbReference type="ChEBI" id="CHEBI:29919"/>
        <dbReference type="ChEBI" id="CHEBI:33722"/>
        <dbReference type="ChEBI" id="CHEBI:33737"/>
        <dbReference type="ChEBI" id="CHEBI:33738"/>
        <dbReference type="ChEBI" id="CHEBI:57844"/>
        <dbReference type="ChEBI" id="CHEBI:59789"/>
        <dbReference type="ChEBI" id="CHEBI:78809"/>
        <dbReference type="ChEBI" id="CHEBI:83100"/>
        <dbReference type="EC" id="2.8.1.8"/>
    </reaction>
</comment>
<keyword evidence="11" id="KW-1185">Reference proteome</keyword>
<keyword evidence="2 8" id="KW-0808">Transferase</keyword>
<dbReference type="PANTHER" id="PTHR10949:SF0">
    <property type="entry name" value="LIPOYL SYNTHASE, MITOCHONDRIAL"/>
    <property type="match status" value="1"/>
</dbReference>
<dbReference type="InterPro" id="IPR006638">
    <property type="entry name" value="Elp3/MiaA/NifB-like_rSAM"/>
</dbReference>
<feature type="domain" description="Radical SAM core" evidence="9">
    <location>
        <begin position="53"/>
        <end position="269"/>
    </location>
</feature>
<dbReference type="Proteomes" id="UP000001029">
    <property type="component" value="Chromosome"/>
</dbReference>
<comment type="similarity">
    <text evidence="8">Belongs to the radical SAM superfamily. Lipoyl synthase family.</text>
</comment>
<dbReference type="InterPro" id="IPR003698">
    <property type="entry name" value="Lipoyl_synth"/>
</dbReference>
<dbReference type="GO" id="GO:0009249">
    <property type="term" value="P:protein lipoylation"/>
    <property type="evidence" value="ECO:0007669"/>
    <property type="project" value="UniProtKB-UniRule"/>
</dbReference>
<dbReference type="PROSITE" id="PS51918">
    <property type="entry name" value="RADICAL_SAM"/>
    <property type="match status" value="1"/>
</dbReference>
<dbReference type="EMBL" id="CP001055">
    <property type="protein sequence ID" value="ACC97938.1"/>
    <property type="molecule type" value="Genomic_DNA"/>
</dbReference>
<dbReference type="GO" id="GO:0005737">
    <property type="term" value="C:cytoplasm"/>
    <property type="evidence" value="ECO:0007669"/>
    <property type="project" value="UniProtKB-SubCell"/>
</dbReference>
<comment type="function">
    <text evidence="8">Catalyzes the radical-mediated insertion of two sulfur atoms into the C-6 and C-8 positions of the octanoyl moiety bound to the lipoyl domains of lipoate-dependent enzymes, thereby converting the octanoylated domains into lipoylated derivatives.</text>
</comment>
<dbReference type="NCBIfam" id="NF009544">
    <property type="entry name" value="PRK12928.1"/>
    <property type="match status" value="1"/>
</dbReference>
<keyword evidence="4 8" id="KW-0479">Metal-binding</keyword>
<dbReference type="InterPro" id="IPR013785">
    <property type="entry name" value="Aldolase_TIM"/>
</dbReference>
<evidence type="ECO:0000256" key="3">
    <source>
        <dbReference type="ARBA" id="ARBA00022691"/>
    </source>
</evidence>
<dbReference type="InterPro" id="IPR007197">
    <property type="entry name" value="rSAM"/>
</dbReference>
<dbReference type="UniPathway" id="UPA00538">
    <property type="reaction ID" value="UER00593"/>
</dbReference>
<dbReference type="InterPro" id="IPR058240">
    <property type="entry name" value="rSAM_sf"/>
</dbReference>
<dbReference type="Pfam" id="PF04055">
    <property type="entry name" value="Radical_SAM"/>
    <property type="match status" value="1"/>
</dbReference>
<feature type="binding site" evidence="8">
    <location>
        <position position="71"/>
    </location>
    <ligand>
        <name>[4Fe-4S] cluster</name>
        <dbReference type="ChEBI" id="CHEBI:49883"/>
        <label>2</label>
        <note>4Fe-4S-S-AdoMet</note>
    </ligand>
</feature>
<dbReference type="STRING" id="445932.Emin_0381"/>
<dbReference type="HOGENOM" id="CLU_033144_2_1_0"/>
<reference evidence="10 11" key="1">
    <citation type="journal article" date="2009" name="Appl. Environ. Microbiol.">
        <title>Genomic analysis of 'Elusimicrobium minutum,' the first cultivated representative of the phylum 'Elusimicrobia' (formerly termite group 1).</title>
        <authorList>
            <person name="Herlemann D.P.R."/>
            <person name="Geissinger O."/>
            <person name="Ikeda-Ohtsubo W."/>
            <person name="Kunin V."/>
            <person name="Sun H."/>
            <person name="Lapidus A."/>
            <person name="Hugenholtz P."/>
            <person name="Brune A."/>
        </authorList>
    </citation>
    <scope>NUCLEOTIDE SEQUENCE [LARGE SCALE GENOMIC DNA]</scope>
    <source>
        <strain evidence="10 11">Pei191</strain>
    </source>
</reference>
<dbReference type="SMART" id="SM00729">
    <property type="entry name" value="Elp3"/>
    <property type="match status" value="1"/>
</dbReference>
<dbReference type="GO" id="GO:0051539">
    <property type="term" value="F:4 iron, 4 sulfur cluster binding"/>
    <property type="evidence" value="ECO:0007669"/>
    <property type="project" value="UniProtKB-UniRule"/>
</dbReference>
<dbReference type="PANTHER" id="PTHR10949">
    <property type="entry name" value="LIPOYL SYNTHASE"/>
    <property type="match status" value="1"/>
</dbReference>
<dbReference type="EC" id="2.8.1.8" evidence="8"/>
<comment type="cofactor">
    <cofactor evidence="8">
        <name>[4Fe-4S] cluster</name>
        <dbReference type="ChEBI" id="CHEBI:49883"/>
    </cofactor>
    <text evidence="8">Binds 2 [4Fe-4S] clusters per subunit. One cluster is coordinated with 3 cysteines and an exchangeable S-adenosyl-L-methionine.</text>
</comment>
<feature type="binding site" evidence="8">
    <location>
        <position position="280"/>
    </location>
    <ligand>
        <name>[4Fe-4S] cluster</name>
        <dbReference type="ChEBI" id="CHEBI:49883"/>
        <label>1</label>
    </ligand>
</feature>
<dbReference type="CDD" id="cd01335">
    <property type="entry name" value="Radical_SAM"/>
    <property type="match status" value="1"/>
</dbReference>
<evidence type="ECO:0000256" key="1">
    <source>
        <dbReference type="ARBA" id="ARBA00022485"/>
    </source>
</evidence>
<feature type="binding site" evidence="8">
    <location>
        <position position="67"/>
    </location>
    <ligand>
        <name>[4Fe-4S] cluster</name>
        <dbReference type="ChEBI" id="CHEBI:49883"/>
        <label>2</label>
        <note>4Fe-4S-S-AdoMet</note>
    </ligand>
</feature>
<dbReference type="SFLD" id="SFLDF00271">
    <property type="entry name" value="lipoyl_synthase"/>
    <property type="match status" value="1"/>
</dbReference>
<dbReference type="SFLD" id="SFLDG01058">
    <property type="entry name" value="lipoyl_synthase_like"/>
    <property type="match status" value="1"/>
</dbReference>
<evidence type="ECO:0000313" key="10">
    <source>
        <dbReference type="EMBL" id="ACC97938.1"/>
    </source>
</evidence>
<dbReference type="GO" id="GO:0016992">
    <property type="term" value="F:lipoate synthase activity"/>
    <property type="evidence" value="ECO:0007669"/>
    <property type="project" value="UniProtKB-UniRule"/>
</dbReference>
<evidence type="ECO:0000313" key="11">
    <source>
        <dbReference type="Proteomes" id="UP000001029"/>
    </source>
</evidence>
<dbReference type="AlphaFoldDB" id="B2KBB6"/>
<dbReference type="SFLD" id="SFLDS00029">
    <property type="entry name" value="Radical_SAM"/>
    <property type="match status" value="1"/>
</dbReference>
<keyword evidence="5 8" id="KW-0408">Iron</keyword>
<comment type="pathway">
    <text evidence="8">Protein modification; protein lipoylation via endogenous pathway; protein N(6)-(lipoyl)lysine from octanoyl-[acyl-carrier-protein]: step 2/2.</text>
</comment>
<organism evidence="10 11">
    <name type="scientific">Elusimicrobium minutum (strain Pei191)</name>
    <dbReference type="NCBI Taxonomy" id="445932"/>
    <lineage>
        <taxon>Bacteria</taxon>
        <taxon>Pseudomonadati</taxon>
        <taxon>Elusimicrobiota</taxon>
        <taxon>Elusimicrobia</taxon>
        <taxon>Elusimicrobiales</taxon>
        <taxon>Elusimicrobiaceae</taxon>
        <taxon>Elusimicrobium</taxon>
    </lineage>
</organism>
<dbReference type="PIRSF" id="PIRSF005963">
    <property type="entry name" value="Lipoyl_synth"/>
    <property type="match status" value="1"/>
</dbReference>
<evidence type="ECO:0000259" key="9">
    <source>
        <dbReference type="PROSITE" id="PS51918"/>
    </source>
</evidence>
<feature type="binding site" evidence="8">
    <location>
        <position position="41"/>
    </location>
    <ligand>
        <name>[4Fe-4S] cluster</name>
        <dbReference type="ChEBI" id="CHEBI:49883"/>
        <label>1</label>
    </ligand>
</feature>
<dbReference type="NCBIfam" id="NF004019">
    <property type="entry name" value="PRK05481.1"/>
    <property type="match status" value="1"/>
</dbReference>
<feature type="binding site" evidence="8">
    <location>
        <position position="46"/>
    </location>
    <ligand>
        <name>[4Fe-4S] cluster</name>
        <dbReference type="ChEBI" id="CHEBI:49883"/>
        <label>1</label>
    </ligand>
</feature>
<accession>B2KBB6</accession>
<comment type="subcellular location">
    <subcellularLocation>
        <location evidence="8">Cytoplasm</location>
    </subcellularLocation>
</comment>
<dbReference type="HAMAP" id="MF_00206">
    <property type="entry name" value="Lipoyl_synth"/>
    <property type="match status" value="1"/>
</dbReference>
<feature type="binding site" evidence="8">
    <location>
        <position position="52"/>
    </location>
    <ligand>
        <name>[4Fe-4S] cluster</name>
        <dbReference type="ChEBI" id="CHEBI:49883"/>
        <label>1</label>
    </ligand>
</feature>
<dbReference type="GO" id="GO:0046872">
    <property type="term" value="F:metal ion binding"/>
    <property type="evidence" value="ECO:0007669"/>
    <property type="project" value="UniProtKB-KW"/>
</dbReference>
<sequence>MTNQIPDWLKKLVAASKASLHNGSTACVDKTLEEGKLNTVCHSARCPNRGECFSKGETTIMILGDICTRGCKFCAVNKAKPGPVDLEEPAKIAQAVKQMNIKYVVLTSPTRDDLPDGGAAHFAQVITKIKELNYGVKVEPLIPDFQGRADSLKTVLAAKPSVLAHNIETVPDLYSRVRIGADYGRSLALIKKSKELAPDIFTKSGIMLGLGETDAQLKQTMKDLAAHGCDLLTLGQYLAPSNAHNLVKRYPLPQEYKEWEAYGLSIGFKAIAAGPLVRSSYKAGELYSKAIGLSCCG</sequence>
<dbReference type="RefSeq" id="WP_012414553.1">
    <property type="nucleotide sequence ID" value="NC_010644.1"/>
</dbReference>
<keyword evidence="3 8" id="KW-0949">S-adenosyl-L-methionine</keyword>
<feature type="binding site" evidence="8">
    <location>
        <position position="74"/>
    </location>
    <ligand>
        <name>[4Fe-4S] cluster</name>
        <dbReference type="ChEBI" id="CHEBI:49883"/>
        <label>2</label>
        <note>4Fe-4S-S-AdoMet</note>
    </ligand>
</feature>
<evidence type="ECO:0000256" key="5">
    <source>
        <dbReference type="ARBA" id="ARBA00023004"/>
    </source>
</evidence>
<name>B2KBB6_ELUMP</name>
<dbReference type="NCBIfam" id="TIGR00510">
    <property type="entry name" value="lipA"/>
    <property type="match status" value="1"/>
</dbReference>